<comment type="similarity">
    <text evidence="1">Belongs to the class-II aminoacyl-tRNA synthetase family.</text>
</comment>
<protein>
    <recommendedName>
        <fullName evidence="2">histidine--tRNA ligase</fullName>
        <ecNumber evidence="2">6.1.1.21</ecNumber>
    </recommendedName>
</protein>
<evidence type="ECO:0000256" key="5">
    <source>
        <dbReference type="ARBA" id="ARBA00022840"/>
    </source>
</evidence>
<comment type="catalytic activity">
    <reaction evidence="8">
        <text>tRNA(His) + L-histidine + ATP = L-histidyl-tRNA(His) + AMP + diphosphate + H(+)</text>
        <dbReference type="Rhea" id="RHEA:17313"/>
        <dbReference type="Rhea" id="RHEA-COMP:9665"/>
        <dbReference type="Rhea" id="RHEA-COMP:9689"/>
        <dbReference type="ChEBI" id="CHEBI:15378"/>
        <dbReference type="ChEBI" id="CHEBI:30616"/>
        <dbReference type="ChEBI" id="CHEBI:33019"/>
        <dbReference type="ChEBI" id="CHEBI:57595"/>
        <dbReference type="ChEBI" id="CHEBI:78442"/>
        <dbReference type="ChEBI" id="CHEBI:78527"/>
        <dbReference type="ChEBI" id="CHEBI:456215"/>
        <dbReference type="EC" id="6.1.1.21"/>
    </reaction>
</comment>
<dbReference type="PROSITE" id="PS50862">
    <property type="entry name" value="AA_TRNA_LIGASE_II"/>
    <property type="match status" value="1"/>
</dbReference>
<evidence type="ECO:0000313" key="11">
    <source>
        <dbReference type="EMBL" id="KAL1611657.1"/>
    </source>
</evidence>
<dbReference type="CDD" id="cd00859">
    <property type="entry name" value="HisRS_anticodon"/>
    <property type="match status" value="1"/>
</dbReference>
<evidence type="ECO:0000256" key="2">
    <source>
        <dbReference type="ARBA" id="ARBA00012815"/>
    </source>
</evidence>
<dbReference type="Pfam" id="PF13393">
    <property type="entry name" value="tRNA-synt_His"/>
    <property type="match status" value="1"/>
</dbReference>
<name>A0ABR3S4P4_9PLEO</name>
<keyword evidence="12" id="KW-1185">Reference proteome</keyword>
<evidence type="ECO:0000256" key="6">
    <source>
        <dbReference type="ARBA" id="ARBA00022917"/>
    </source>
</evidence>
<feature type="domain" description="Aminoacyl-transfer RNA synthetases class-II family profile" evidence="10">
    <location>
        <begin position="181"/>
        <end position="513"/>
    </location>
</feature>
<feature type="compositionally biased region" description="Polar residues" evidence="9">
    <location>
        <begin position="67"/>
        <end position="76"/>
    </location>
</feature>
<dbReference type="SUPFAM" id="SSF55681">
    <property type="entry name" value="Class II aaRS and biotin synthetases"/>
    <property type="match status" value="1"/>
</dbReference>
<dbReference type="Pfam" id="PF03129">
    <property type="entry name" value="HGTP_anticodon"/>
    <property type="match status" value="1"/>
</dbReference>
<dbReference type="PANTHER" id="PTHR11476">
    <property type="entry name" value="HISTIDYL-TRNA SYNTHETASE"/>
    <property type="match status" value="1"/>
</dbReference>
<keyword evidence="4" id="KW-0547">Nucleotide-binding</keyword>
<evidence type="ECO:0000256" key="9">
    <source>
        <dbReference type="SAM" id="MobiDB-lite"/>
    </source>
</evidence>
<evidence type="ECO:0000313" key="12">
    <source>
        <dbReference type="Proteomes" id="UP001521222"/>
    </source>
</evidence>
<organism evidence="11 12">
    <name type="scientific">Nothophoma quercina</name>
    <dbReference type="NCBI Taxonomy" id="749835"/>
    <lineage>
        <taxon>Eukaryota</taxon>
        <taxon>Fungi</taxon>
        <taxon>Dikarya</taxon>
        <taxon>Ascomycota</taxon>
        <taxon>Pezizomycotina</taxon>
        <taxon>Dothideomycetes</taxon>
        <taxon>Pleosporomycetidae</taxon>
        <taxon>Pleosporales</taxon>
        <taxon>Pleosporineae</taxon>
        <taxon>Didymellaceae</taxon>
        <taxon>Nothophoma</taxon>
    </lineage>
</organism>
<evidence type="ECO:0000256" key="4">
    <source>
        <dbReference type="ARBA" id="ARBA00022741"/>
    </source>
</evidence>
<dbReference type="CDD" id="cd00773">
    <property type="entry name" value="HisRS-like_core"/>
    <property type="match status" value="1"/>
</dbReference>
<dbReference type="Gene3D" id="3.40.50.800">
    <property type="entry name" value="Anticodon-binding domain"/>
    <property type="match status" value="1"/>
</dbReference>
<feature type="compositionally biased region" description="Polar residues" evidence="9">
    <location>
        <begin position="86"/>
        <end position="100"/>
    </location>
</feature>
<dbReference type="InterPro" id="IPR006195">
    <property type="entry name" value="aa-tRNA-synth_II"/>
</dbReference>
<dbReference type="InterPro" id="IPR045864">
    <property type="entry name" value="aa-tRNA-synth_II/BPL/LPL"/>
</dbReference>
<accession>A0ABR3S4P4</accession>
<evidence type="ECO:0000256" key="1">
    <source>
        <dbReference type="ARBA" id="ARBA00008226"/>
    </source>
</evidence>
<evidence type="ECO:0000256" key="7">
    <source>
        <dbReference type="ARBA" id="ARBA00023146"/>
    </source>
</evidence>
<dbReference type="InterPro" id="IPR004154">
    <property type="entry name" value="Anticodon-bd"/>
</dbReference>
<dbReference type="InterPro" id="IPR041715">
    <property type="entry name" value="HisRS-like_core"/>
</dbReference>
<dbReference type="Gene3D" id="3.30.930.10">
    <property type="entry name" value="Bira Bifunctional Protein, Domain 2"/>
    <property type="match status" value="1"/>
</dbReference>
<dbReference type="InterPro" id="IPR015807">
    <property type="entry name" value="His-tRNA-ligase"/>
</dbReference>
<dbReference type="PANTHER" id="PTHR11476:SF7">
    <property type="entry name" value="HISTIDINE--TRNA LIGASE"/>
    <property type="match status" value="1"/>
</dbReference>
<dbReference type="GO" id="GO:0004812">
    <property type="term" value="F:aminoacyl-tRNA ligase activity"/>
    <property type="evidence" value="ECO:0007669"/>
    <property type="project" value="UniProtKB-KW"/>
</dbReference>
<keyword evidence="7 11" id="KW-0030">Aminoacyl-tRNA synthetase</keyword>
<reference evidence="11 12" key="1">
    <citation type="submission" date="2024-02" db="EMBL/GenBank/DDBJ databases">
        <title>De novo assembly and annotation of 12 fungi associated with fruit tree decline syndrome in Ontario, Canada.</title>
        <authorList>
            <person name="Sulman M."/>
            <person name="Ellouze W."/>
            <person name="Ilyukhin E."/>
        </authorList>
    </citation>
    <scope>NUCLEOTIDE SEQUENCE [LARGE SCALE GENOMIC DNA]</scope>
    <source>
        <strain evidence="11 12">M97-236</strain>
    </source>
</reference>
<evidence type="ECO:0000256" key="8">
    <source>
        <dbReference type="ARBA" id="ARBA00047639"/>
    </source>
</evidence>
<feature type="region of interest" description="Disordered" evidence="9">
    <location>
        <begin position="24"/>
        <end position="100"/>
    </location>
</feature>
<evidence type="ECO:0000256" key="3">
    <source>
        <dbReference type="ARBA" id="ARBA00022598"/>
    </source>
</evidence>
<proteinExistence type="inferred from homology"/>
<dbReference type="SUPFAM" id="SSF52954">
    <property type="entry name" value="Class II aaRS ABD-related"/>
    <property type="match status" value="1"/>
</dbReference>
<dbReference type="NCBIfam" id="TIGR00442">
    <property type="entry name" value="hisS"/>
    <property type="match status" value="1"/>
</dbReference>
<gene>
    <name evidence="11" type="primary">HTS1</name>
    <name evidence="11" type="ORF">SLS59_000376</name>
</gene>
<dbReference type="InterPro" id="IPR036621">
    <property type="entry name" value="Anticodon-bd_dom_sf"/>
</dbReference>
<dbReference type="EMBL" id="JAKIXB020000001">
    <property type="protein sequence ID" value="KAL1611657.1"/>
    <property type="molecule type" value="Genomic_DNA"/>
</dbReference>
<keyword evidence="6" id="KW-0648">Protein biosynthesis</keyword>
<evidence type="ECO:0000259" key="10">
    <source>
        <dbReference type="PROSITE" id="PS50862"/>
    </source>
</evidence>
<keyword evidence="5" id="KW-0067">ATP-binding</keyword>
<dbReference type="Proteomes" id="UP001521222">
    <property type="component" value="Unassembled WGS sequence"/>
</dbReference>
<keyword evidence="3" id="KW-0436">Ligase</keyword>
<dbReference type="InterPro" id="IPR033656">
    <property type="entry name" value="HisRS_anticodon"/>
</dbReference>
<dbReference type="HAMAP" id="MF_00127">
    <property type="entry name" value="His_tRNA_synth"/>
    <property type="match status" value="1"/>
</dbReference>
<comment type="caution">
    <text evidence="11">The sequence shown here is derived from an EMBL/GenBank/DDBJ whole genome shotgun (WGS) entry which is preliminary data.</text>
</comment>
<dbReference type="EC" id="6.1.1.21" evidence="2"/>
<sequence length="636" mass="70703">MNNDTLERARARLLAQLGDNLVQAGIPTSSQSPVGADQPDENQDDSQSKVKVRTIPSRAEAERQRQLMRTQYSAAQGSRGVRVLEPNTTATGSSGEDHSSSLIDLNTRVTIDMILTVVGECYGQRDLLKFRKACKFVRITAPACPFQSRRVYSIQSSIGAIDDDMGKDDKSKNFNLKVPKGTRDWTGEDAALRDRLFETVTTVFKRHGATTLDTPVFELKEILSGKYGEDSKLIYDLQDQGGELCSLRYDLTVPLARWLAMNPSVQSFKRYQIAKVYRRDQPAMTKGRMREFYQCDFDVAGAYDAMIPDAEVLKIVNDVFKALDWESYTIKMNHRKILDGMFKAAGVKEDLIRPISSAVDKLDKLPWAEVKQEMETKGLSADIADKIGEWVQRKGGDDIIEFLKSEPILSQNEDVQKGIHDMELLFAYLAAFDARAHVSFDLSLARGLDYYTGLIYEVVTEGSAPQGKGKQQEIGVGSVAAGGRYDNLVGMFSGKPIPCVGISFGIDRIISIIKARGESTQRAKDVDVFVMAFGGKGFTGMLKERMQVAQELWASDVKTEFSYKLKPKLPQQFKQAESAGVPLAVILGEEELKAGQVKIKVMGITDENNPEKDGVLVDRKDMVTEIRKRLPNAPSI</sequence>